<dbReference type="Proteomes" id="UP000821865">
    <property type="component" value="Chromosome 2"/>
</dbReference>
<protein>
    <submittedName>
        <fullName evidence="1">Uncharacterized protein</fullName>
    </submittedName>
</protein>
<accession>A0ACB8DE70</accession>
<evidence type="ECO:0000313" key="1">
    <source>
        <dbReference type="EMBL" id="KAH7966308.1"/>
    </source>
</evidence>
<comment type="caution">
    <text evidence="1">The sequence shown here is derived from an EMBL/GenBank/DDBJ whole genome shotgun (WGS) entry which is preliminary data.</text>
</comment>
<evidence type="ECO:0000313" key="2">
    <source>
        <dbReference type="Proteomes" id="UP000821865"/>
    </source>
</evidence>
<keyword evidence="2" id="KW-1185">Reference proteome</keyword>
<reference evidence="1" key="1">
    <citation type="submission" date="2020-05" db="EMBL/GenBank/DDBJ databases">
        <title>Large-scale comparative analyses of tick genomes elucidate their genetic diversity and vector capacities.</title>
        <authorList>
            <person name="Jia N."/>
            <person name="Wang J."/>
            <person name="Shi W."/>
            <person name="Du L."/>
            <person name="Sun Y."/>
            <person name="Zhan W."/>
            <person name="Jiang J."/>
            <person name="Wang Q."/>
            <person name="Zhang B."/>
            <person name="Ji P."/>
            <person name="Sakyi L.B."/>
            <person name="Cui X."/>
            <person name="Yuan T."/>
            <person name="Jiang B."/>
            <person name="Yang W."/>
            <person name="Lam T.T.-Y."/>
            <person name="Chang Q."/>
            <person name="Ding S."/>
            <person name="Wang X."/>
            <person name="Zhu J."/>
            <person name="Ruan X."/>
            <person name="Zhao L."/>
            <person name="Wei J."/>
            <person name="Que T."/>
            <person name="Du C."/>
            <person name="Cheng J."/>
            <person name="Dai P."/>
            <person name="Han X."/>
            <person name="Huang E."/>
            <person name="Gao Y."/>
            <person name="Liu J."/>
            <person name="Shao H."/>
            <person name="Ye R."/>
            <person name="Li L."/>
            <person name="Wei W."/>
            <person name="Wang X."/>
            <person name="Wang C."/>
            <person name="Yang T."/>
            <person name="Huo Q."/>
            <person name="Li W."/>
            <person name="Guo W."/>
            <person name="Chen H."/>
            <person name="Zhou L."/>
            <person name="Ni X."/>
            <person name="Tian J."/>
            <person name="Zhou Y."/>
            <person name="Sheng Y."/>
            <person name="Liu T."/>
            <person name="Pan Y."/>
            <person name="Xia L."/>
            <person name="Li J."/>
            <person name="Zhao F."/>
            <person name="Cao W."/>
        </authorList>
    </citation>
    <scope>NUCLEOTIDE SEQUENCE</scope>
    <source>
        <strain evidence="1">Dsil-2018</strain>
    </source>
</reference>
<organism evidence="1 2">
    <name type="scientific">Dermacentor silvarum</name>
    <name type="common">Tick</name>
    <dbReference type="NCBI Taxonomy" id="543639"/>
    <lineage>
        <taxon>Eukaryota</taxon>
        <taxon>Metazoa</taxon>
        <taxon>Ecdysozoa</taxon>
        <taxon>Arthropoda</taxon>
        <taxon>Chelicerata</taxon>
        <taxon>Arachnida</taxon>
        <taxon>Acari</taxon>
        <taxon>Parasitiformes</taxon>
        <taxon>Ixodida</taxon>
        <taxon>Ixodoidea</taxon>
        <taxon>Ixodidae</taxon>
        <taxon>Rhipicephalinae</taxon>
        <taxon>Dermacentor</taxon>
    </lineage>
</organism>
<dbReference type="EMBL" id="CM023471">
    <property type="protein sequence ID" value="KAH7966308.1"/>
    <property type="molecule type" value="Genomic_DNA"/>
</dbReference>
<gene>
    <name evidence="1" type="ORF">HPB49_015227</name>
</gene>
<name>A0ACB8DE70_DERSI</name>
<sequence>MTEIAVLWYDNKAVTLLSSQDGTQPLDSCHRWSAKEEKHTDVPRPHIVQVYKAYTGGVDMADRMISY</sequence>
<proteinExistence type="predicted"/>